<evidence type="ECO:0000256" key="1">
    <source>
        <dbReference type="ARBA" id="ARBA00004370"/>
    </source>
</evidence>
<comment type="subcellular location">
    <subcellularLocation>
        <location evidence="1">Membrane</location>
    </subcellularLocation>
</comment>
<protein>
    <submittedName>
        <fullName evidence="7">Uncharacterized protein</fullName>
    </submittedName>
</protein>
<dbReference type="InterPro" id="IPR014010">
    <property type="entry name" value="REJ_dom"/>
</dbReference>
<comment type="caution">
    <text evidence="7">The sequence shown here is derived from an EMBL/GenBank/DDBJ whole genome shotgun (WGS) entry which is preliminary data.</text>
</comment>
<dbReference type="GO" id="GO:0005261">
    <property type="term" value="F:monoatomic cation channel activity"/>
    <property type="evidence" value="ECO:0007669"/>
    <property type="project" value="TreeGrafter"/>
</dbReference>
<evidence type="ECO:0000256" key="6">
    <source>
        <dbReference type="ARBA" id="ARBA00023136"/>
    </source>
</evidence>
<name>A0A6S7IN37_PARCT</name>
<dbReference type="GO" id="GO:0005886">
    <property type="term" value="C:plasma membrane"/>
    <property type="evidence" value="ECO:0007669"/>
    <property type="project" value="TreeGrafter"/>
</dbReference>
<dbReference type="PANTHER" id="PTHR46730">
    <property type="entry name" value="POLYCYSTIN-1"/>
    <property type="match status" value="1"/>
</dbReference>
<organism evidence="7 8">
    <name type="scientific">Paramuricea clavata</name>
    <name type="common">Red gorgonian</name>
    <name type="synonym">Violescent sea-whip</name>
    <dbReference type="NCBI Taxonomy" id="317549"/>
    <lineage>
        <taxon>Eukaryota</taxon>
        <taxon>Metazoa</taxon>
        <taxon>Cnidaria</taxon>
        <taxon>Anthozoa</taxon>
        <taxon>Octocorallia</taxon>
        <taxon>Malacalcyonacea</taxon>
        <taxon>Plexauridae</taxon>
        <taxon>Paramuricea</taxon>
    </lineage>
</organism>
<evidence type="ECO:0000313" key="8">
    <source>
        <dbReference type="Proteomes" id="UP001152795"/>
    </source>
</evidence>
<dbReference type="EMBL" id="CACRXK020009863">
    <property type="protein sequence ID" value="CAB4018120.1"/>
    <property type="molecule type" value="Genomic_DNA"/>
</dbReference>
<evidence type="ECO:0000256" key="5">
    <source>
        <dbReference type="ARBA" id="ARBA00022989"/>
    </source>
</evidence>
<accession>A0A6S7IN37</accession>
<dbReference type="PROSITE" id="PS51111">
    <property type="entry name" value="REJ"/>
    <property type="match status" value="1"/>
</dbReference>
<dbReference type="OrthoDB" id="2121937at2759"/>
<dbReference type="GO" id="GO:0006816">
    <property type="term" value="P:calcium ion transport"/>
    <property type="evidence" value="ECO:0007669"/>
    <property type="project" value="TreeGrafter"/>
</dbReference>
<reference evidence="7" key="1">
    <citation type="submission" date="2020-04" db="EMBL/GenBank/DDBJ databases">
        <authorList>
            <person name="Alioto T."/>
            <person name="Alioto T."/>
            <person name="Gomez Garrido J."/>
        </authorList>
    </citation>
    <scope>NUCLEOTIDE SEQUENCE</scope>
    <source>
        <strain evidence="7">A484AB</strain>
    </source>
</reference>
<evidence type="ECO:0000313" key="7">
    <source>
        <dbReference type="EMBL" id="CAB4018120.1"/>
    </source>
</evidence>
<evidence type="ECO:0000256" key="4">
    <source>
        <dbReference type="ARBA" id="ARBA00022737"/>
    </source>
</evidence>
<dbReference type="Proteomes" id="UP001152795">
    <property type="component" value="Unassembled WGS sequence"/>
</dbReference>
<feature type="non-terminal residue" evidence="7">
    <location>
        <position position="1"/>
    </location>
</feature>
<proteinExistence type="inferred from homology"/>
<keyword evidence="4" id="KW-0677">Repeat</keyword>
<dbReference type="InterPro" id="IPR002859">
    <property type="entry name" value="PKD/REJ-like"/>
</dbReference>
<gene>
    <name evidence="7" type="ORF">PACLA_8A038703</name>
</gene>
<dbReference type="AlphaFoldDB" id="A0A6S7IN37"/>
<comment type="similarity">
    <text evidence="2">Belongs to the polycystin family.</text>
</comment>
<keyword evidence="5" id="KW-1133">Transmembrane helix</keyword>
<keyword evidence="3" id="KW-0812">Transmembrane</keyword>
<sequence length="326" mass="36349">CRVNCLPFVIPTDRLSLAGQCSSCKPGQNVTFTWTVYAVYANEIKGPLTEIPTTTDFDKENLVLSANTLDRSTDYSVRLKTTRGKHSSHSIYQFKTSGELTGGTCKIEPKNGKSAETEFYVQCLNWEGGRYPLAYNIRYQSSVNVETTVTSIKGKNDYEWILWYNGQENTSPQTKLPAGRNNTNYTIPIFVEIQGTYGGYAKVNLSVQVTIQKVEGDKLLKEIEDLGKVDGAEEPQKLAQQVITLAQVLNDGQASTTPEVTNEKLRLTLVKQVSKVKATTLPLIQQTSNALKLAANNPAQVTHETQVWHDLLLFWSVGRWMDGWVS</sequence>
<evidence type="ECO:0000256" key="3">
    <source>
        <dbReference type="ARBA" id="ARBA00022692"/>
    </source>
</evidence>
<keyword evidence="8" id="KW-1185">Reference proteome</keyword>
<keyword evidence="6" id="KW-0472">Membrane</keyword>
<dbReference type="PANTHER" id="PTHR46730:SF1">
    <property type="entry name" value="PLAT DOMAIN-CONTAINING PROTEIN"/>
    <property type="match status" value="1"/>
</dbReference>
<evidence type="ECO:0000256" key="2">
    <source>
        <dbReference type="ARBA" id="ARBA00007200"/>
    </source>
</evidence>
<dbReference type="Pfam" id="PF02010">
    <property type="entry name" value="REJ"/>
    <property type="match status" value="1"/>
</dbReference>